<evidence type="ECO:0000313" key="3">
    <source>
        <dbReference type="EMBL" id="SEO96771.1"/>
    </source>
</evidence>
<feature type="region of interest" description="Disordered" evidence="1">
    <location>
        <begin position="290"/>
        <end position="344"/>
    </location>
</feature>
<feature type="compositionally biased region" description="Basic and acidic residues" evidence="1">
    <location>
        <begin position="332"/>
        <end position="344"/>
    </location>
</feature>
<feature type="compositionally biased region" description="Polar residues" evidence="1">
    <location>
        <begin position="8"/>
        <end position="39"/>
    </location>
</feature>
<evidence type="ECO:0000313" key="4">
    <source>
        <dbReference type="Proteomes" id="UP000198775"/>
    </source>
</evidence>
<protein>
    <recommendedName>
        <fullName evidence="2">DUF7995 domain-containing protein</fullName>
    </recommendedName>
</protein>
<name>A0A1H8U0S9_9EURY</name>
<accession>A0A1H8U0S9</accession>
<dbReference type="Pfam" id="PF25958">
    <property type="entry name" value="DUF7995"/>
    <property type="match status" value="1"/>
</dbReference>
<keyword evidence="4" id="KW-1185">Reference proteome</keyword>
<organism evidence="3 4">
    <name type="scientific">Halorientalis persicus</name>
    <dbReference type="NCBI Taxonomy" id="1367881"/>
    <lineage>
        <taxon>Archaea</taxon>
        <taxon>Methanobacteriati</taxon>
        <taxon>Methanobacteriota</taxon>
        <taxon>Stenosarchaea group</taxon>
        <taxon>Halobacteria</taxon>
        <taxon>Halobacteriales</taxon>
        <taxon>Haloarculaceae</taxon>
        <taxon>Halorientalis</taxon>
    </lineage>
</organism>
<feature type="region of interest" description="Disordered" evidence="1">
    <location>
        <begin position="1"/>
        <end position="39"/>
    </location>
</feature>
<evidence type="ECO:0000259" key="2">
    <source>
        <dbReference type="Pfam" id="PF25958"/>
    </source>
</evidence>
<feature type="compositionally biased region" description="Polar residues" evidence="1">
    <location>
        <begin position="357"/>
        <end position="368"/>
    </location>
</feature>
<feature type="compositionally biased region" description="Acidic residues" evidence="1">
    <location>
        <begin position="318"/>
        <end position="330"/>
    </location>
</feature>
<dbReference type="AlphaFoldDB" id="A0A1H8U0S9"/>
<gene>
    <name evidence="3" type="ORF">SAMN05216388_10258</name>
</gene>
<evidence type="ECO:0000256" key="1">
    <source>
        <dbReference type="SAM" id="MobiDB-lite"/>
    </source>
</evidence>
<feature type="domain" description="DUF7995" evidence="2">
    <location>
        <begin position="79"/>
        <end position="153"/>
    </location>
</feature>
<dbReference type="EMBL" id="FOCX01000025">
    <property type="protein sequence ID" value="SEO96771.1"/>
    <property type="molecule type" value="Genomic_DNA"/>
</dbReference>
<feature type="region of interest" description="Disordered" evidence="1">
    <location>
        <begin position="236"/>
        <end position="263"/>
    </location>
</feature>
<feature type="compositionally biased region" description="Basic and acidic residues" evidence="1">
    <location>
        <begin position="292"/>
        <end position="310"/>
    </location>
</feature>
<reference evidence="4" key="1">
    <citation type="submission" date="2016-10" db="EMBL/GenBank/DDBJ databases">
        <authorList>
            <person name="Varghese N."/>
            <person name="Submissions S."/>
        </authorList>
    </citation>
    <scope>NUCLEOTIDE SEQUENCE [LARGE SCALE GENOMIC DNA]</scope>
    <source>
        <strain evidence="4">IBRC-M 10043</strain>
    </source>
</reference>
<dbReference type="RefSeq" id="WP_092663208.1">
    <property type="nucleotide sequence ID" value="NZ_FOCX01000025.1"/>
</dbReference>
<sequence>MLEPMAPNPNSSQSPISEFAQSTGTHQDQDSPNQQTCPTCQESVSTEVAQCPNCGHTINPSVTARWSATTDSNSWTLDRVVFAIVPAQSKHVALPQATGLFKSKLGSSRDLPTSGDNYDLIDNVDLADTVQNAWGNLPGAAPLTSEDGQAILATIQSQLDTPNTSSYASAKRPHLYGKYGQELDVDTVATYADADLVDGKRYWIVPALAYVIKQSGSAPDDTEDLFCTDCGQKTPHTFEGREGRPTWADDIHHNGDIKSSGPPLETLHYLEDTPGRPVWQCWECDSGQFGPEPEHLDSQNIEDKHDRDVDTQVPDGTEIPDEINEPEITADDFPKVERGSEDAHEYHLQQLEDRGQNVPTTTSRDSDS</sequence>
<dbReference type="Proteomes" id="UP000198775">
    <property type="component" value="Unassembled WGS sequence"/>
</dbReference>
<feature type="compositionally biased region" description="Basic and acidic residues" evidence="1">
    <location>
        <begin position="236"/>
        <end position="256"/>
    </location>
</feature>
<dbReference type="InterPro" id="IPR058308">
    <property type="entry name" value="DUF7995"/>
</dbReference>
<proteinExistence type="predicted"/>
<feature type="region of interest" description="Disordered" evidence="1">
    <location>
        <begin position="349"/>
        <end position="368"/>
    </location>
</feature>